<evidence type="ECO:0000256" key="2">
    <source>
        <dbReference type="ARBA" id="ARBA00022475"/>
    </source>
</evidence>
<gene>
    <name evidence="7" type="ORF">NCTC11155_01054</name>
</gene>
<dbReference type="EMBL" id="UFSX01000001">
    <property type="protein sequence ID" value="SUV29087.1"/>
    <property type="molecule type" value="Genomic_DNA"/>
</dbReference>
<feature type="transmembrane region" description="Helical" evidence="6">
    <location>
        <begin position="123"/>
        <end position="144"/>
    </location>
</feature>
<feature type="transmembrane region" description="Helical" evidence="6">
    <location>
        <begin position="398"/>
        <end position="423"/>
    </location>
</feature>
<feature type="transmembrane region" description="Helical" evidence="6">
    <location>
        <begin position="165"/>
        <end position="183"/>
    </location>
</feature>
<evidence type="ECO:0000256" key="6">
    <source>
        <dbReference type="SAM" id="Phobius"/>
    </source>
</evidence>
<dbReference type="AlphaFoldDB" id="A0A380YKP5"/>
<feature type="transmembrane region" description="Helical" evidence="6">
    <location>
        <begin position="477"/>
        <end position="499"/>
    </location>
</feature>
<feature type="transmembrane region" description="Helical" evidence="6">
    <location>
        <begin position="94"/>
        <end position="117"/>
    </location>
</feature>
<evidence type="ECO:0000313" key="7">
    <source>
        <dbReference type="EMBL" id="SUV29087.1"/>
    </source>
</evidence>
<protein>
    <submittedName>
        <fullName evidence="7">Flippase</fullName>
    </submittedName>
</protein>
<proteinExistence type="predicted"/>
<dbReference type="PANTHER" id="PTHR30250:SF26">
    <property type="entry name" value="PSMA PROTEIN"/>
    <property type="match status" value="1"/>
</dbReference>
<keyword evidence="2" id="KW-1003">Cell membrane</keyword>
<name>A0A380YKP5_9BACE</name>
<evidence type="ECO:0000256" key="5">
    <source>
        <dbReference type="ARBA" id="ARBA00023136"/>
    </source>
</evidence>
<feature type="transmembrane region" description="Helical" evidence="6">
    <location>
        <begin position="50"/>
        <end position="73"/>
    </location>
</feature>
<feature type="transmembrane region" description="Helical" evidence="6">
    <location>
        <begin position="309"/>
        <end position="332"/>
    </location>
</feature>
<sequence>MSESSRTAKSIKNAKVALIFYFINLVLQFFSRKVFLDYLGAEVLGLNTTAQNLIGFLNLAELGIGGAIAFTLYKPIYEKNTQVINEIVSVQGWLYRRVAYVVIVGACILMCFFPLIFEKAEVPLWYAYGSFSVLLVSTLLSYFVNYRQIVLTADQKEYKITLNIQGFKVIKVILQIFVISYLSNGYVHWMILELLMSVTTAIALDKLLKREYPWLKTVVNDGDRLRRIYPEIISKTKQVFFHQIAGFVLLQTSPLIIYAYSSLTLVAIYGNYMLIVTGLSLLMDALLRSVNAGVGSLVAEGDKRCIKRVFWELTSLRIWLASIACFGMYKLAHSFISLWVGEEFVLNQSAFFILIGITFINLARTNETFLFAYGLFQDVWAPMMEAALNLGLSVVLGYFWGLSGILSGVIISLLLIVCGWKPIFLYRYGFKENILEYVVRHLKYFLLIAISFICISVLSDSYLLIPTYSYGQWGLYALKLLACYSIFSFFLFIGGDNAFRSLTVRFKSLLMNKCS</sequence>
<keyword evidence="3 6" id="KW-0812">Transmembrane</keyword>
<comment type="subcellular location">
    <subcellularLocation>
        <location evidence="1">Cell membrane</location>
        <topology evidence="1">Multi-pass membrane protein</topology>
    </subcellularLocation>
</comment>
<dbReference type="STRING" id="483216.BACEGG_02787"/>
<dbReference type="GO" id="GO:0005886">
    <property type="term" value="C:plasma membrane"/>
    <property type="evidence" value="ECO:0007669"/>
    <property type="project" value="UniProtKB-SubCell"/>
</dbReference>
<dbReference type="PANTHER" id="PTHR30250">
    <property type="entry name" value="PST FAMILY PREDICTED COLANIC ACID TRANSPORTER"/>
    <property type="match status" value="1"/>
</dbReference>
<feature type="transmembrane region" description="Helical" evidence="6">
    <location>
        <begin position="12"/>
        <end position="30"/>
    </location>
</feature>
<dbReference type="RefSeq" id="WP_004291096.1">
    <property type="nucleotide sequence ID" value="NZ_CABKNQ010000018.1"/>
</dbReference>
<dbReference type="InterPro" id="IPR050833">
    <property type="entry name" value="Poly_Biosynth_Transport"/>
</dbReference>
<feature type="transmembrane region" description="Helical" evidence="6">
    <location>
        <begin position="370"/>
        <end position="392"/>
    </location>
</feature>
<keyword evidence="4 6" id="KW-1133">Transmembrane helix</keyword>
<accession>A0A380YKP5</accession>
<evidence type="ECO:0000256" key="3">
    <source>
        <dbReference type="ARBA" id="ARBA00022692"/>
    </source>
</evidence>
<evidence type="ECO:0000256" key="1">
    <source>
        <dbReference type="ARBA" id="ARBA00004651"/>
    </source>
</evidence>
<evidence type="ECO:0000256" key="4">
    <source>
        <dbReference type="ARBA" id="ARBA00022989"/>
    </source>
</evidence>
<feature type="transmembrane region" description="Helical" evidence="6">
    <location>
        <begin position="266"/>
        <end position="288"/>
    </location>
</feature>
<keyword evidence="5 6" id="KW-0472">Membrane</keyword>
<reference evidence="7 8" key="1">
    <citation type="submission" date="2018-06" db="EMBL/GenBank/DDBJ databases">
        <authorList>
            <consortium name="Pathogen Informatics"/>
            <person name="Doyle S."/>
        </authorList>
    </citation>
    <scope>NUCLEOTIDE SEQUENCE [LARGE SCALE GENOMIC DNA]</scope>
    <source>
        <strain evidence="7 8">NCTC11155</strain>
    </source>
</reference>
<feature type="transmembrane region" description="Helical" evidence="6">
    <location>
        <begin position="444"/>
        <end position="465"/>
    </location>
</feature>
<dbReference type="GeneID" id="93070980"/>
<dbReference type="Proteomes" id="UP000254424">
    <property type="component" value="Unassembled WGS sequence"/>
</dbReference>
<evidence type="ECO:0000313" key="8">
    <source>
        <dbReference type="Proteomes" id="UP000254424"/>
    </source>
</evidence>
<organism evidence="7 8">
    <name type="scientific">Bacteroides eggerthii</name>
    <dbReference type="NCBI Taxonomy" id="28111"/>
    <lineage>
        <taxon>Bacteria</taxon>
        <taxon>Pseudomonadati</taxon>
        <taxon>Bacteroidota</taxon>
        <taxon>Bacteroidia</taxon>
        <taxon>Bacteroidales</taxon>
        <taxon>Bacteroidaceae</taxon>
        <taxon>Bacteroides</taxon>
    </lineage>
</organism>
<feature type="transmembrane region" description="Helical" evidence="6">
    <location>
        <begin position="344"/>
        <end position="363"/>
    </location>
</feature>